<organism evidence="3">
    <name type="scientific">Verticillium alfalfae (strain VaMs.102 / ATCC MYA-4576 / FGSC 10136)</name>
    <name type="common">Verticillium wilt of alfalfa</name>
    <name type="synonym">Verticillium albo-atrum</name>
    <dbReference type="NCBI Taxonomy" id="526221"/>
    <lineage>
        <taxon>Eukaryota</taxon>
        <taxon>Fungi</taxon>
        <taxon>Dikarya</taxon>
        <taxon>Ascomycota</taxon>
        <taxon>Pezizomycotina</taxon>
        <taxon>Sordariomycetes</taxon>
        <taxon>Hypocreomycetidae</taxon>
        <taxon>Glomerellales</taxon>
        <taxon>Plectosphaerellaceae</taxon>
        <taxon>Verticillium</taxon>
    </lineage>
</organism>
<protein>
    <submittedName>
        <fullName evidence="2">Predicted protein</fullName>
    </submittedName>
</protein>
<dbReference type="eggNOG" id="ENOG502RITN">
    <property type="taxonomic scope" value="Eukaryota"/>
</dbReference>
<proteinExistence type="predicted"/>
<dbReference type="OrthoDB" id="10333470at2759"/>
<sequence>MNNPFLPDQMPQGGPNQQQPPAITNLQGYLQSQQQSQQYTTQMGPIQGPLISTRPIPNNNLFPLPPRPPLDSSISSYRVLVVLAFPTPSAGATIRGSGPLSLQYPGYFHWINLPQQPGAVLHSHAAWASCPKVIILMAEDDFQNFRYFCRGLANSEPVPWSLEPQIIKHLRVHGHSEGDLVDRFSQLCFFGMDKELTAAEYLWWPGELAGATSQGFRWTMMPANNQRNGIGQDYSACREFRLNKDQILTCRRNIREGQGSHAVQHYDKSWGAGMNQDESPSPMDLFLTSMDDVPLPAQYEPHSNASTPMTLVNDFSTDSTVSPAGEEYVAESQGYFKSDEQLLQTPMHSEPYPNSGLQMGSMWDQLSMPPTGNPQESQYTIDPRLLQICDEPASNDEDVFSFPCAAL</sequence>
<dbReference type="KEGG" id="val:VDBG_07195"/>
<feature type="compositionally biased region" description="Low complexity" evidence="1">
    <location>
        <begin position="7"/>
        <end position="22"/>
    </location>
</feature>
<dbReference type="RefSeq" id="XP_003002624.1">
    <property type="nucleotide sequence ID" value="XM_003002578.1"/>
</dbReference>
<evidence type="ECO:0000256" key="1">
    <source>
        <dbReference type="SAM" id="MobiDB-lite"/>
    </source>
</evidence>
<evidence type="ECO:0000313" key="3">
    <source>
        <dbReference type="Proteomes" id="UP000008698"/>
    </source>
</evidence>
<feature type="region of interest" description="Disordered" evidence="1">
    <location>
        <begin position="1"/>
        <end position="22"/>
    </location>
</feature>
<dbReference type="HOGENOM" id="CLU_681862_0_0_1"/>
<keyword evidence="3" id="KW-1185">Reference proteome</keyword>
<evidence type="ECO:0000313" key="2">
    <source>
        <dbReference type="EMBL" id="EEY21085.1"/>
    </source>
</evidence>
<dbReference type="AlphaFoldDB" id="C9SQG0"/>
<dbReference type="GeneID" id="9527623"/>
<name>C9SQG0_VERA1</name>
<gene>
    <name evidence="2" type="ORF">VDBG_07195</name>
</gene>
<dbReference type="OMA" id="CRRNIRE"/>
<dbReference type="EMBL" id="DS985222">
    <property type="protein sequence ID" value="EEY21085.1"/>
    <property type="molecule type" value="Genomic_DNA"/>
</dbReference>
<reference evidence="3" key="1">
    <citation type="journal article" date="2011" name="PLoS Pathog.">
        <title>Comparative genomics yields insights into niche adaptation of plant vascular wilt pathogens.</title>
        <authorList>
            <person name="Klosterman S.J."/>
            <person name="Subbarao K.V."/>
            <person name="Kang S."/>
            <person name="Veronese P."/>
            <person name="Gold S.E."/>
            <person name="Thomma B.P.H.J."/>
            <person name="Chen Z."/>
            <person name="Henrissat B."/>
            <person name="Lee Y.-H."/>
            <person name="Park J."/>
            <person name="Garcia-Pedrajas M.D."/>
            <person name="Barbara D.J."/>
            <person name="Anchieta A."/>
            <person name="de Jonge R."/>
            <person name="Santhanam P."/>
            <person name="Maruthachalam K."/>
            <person name="Atallah Z."/>
            <person name="Amyotte S.G."/>
            <person name="Paz Z."/>
            <person name="Inderbitzin P."/>
            <person name="Hayes R.J."/>
            <person name="Heiman D.I."/>
            <person name="Young S."/>
            <person name="Zeng Q."/>
            <person name="Engels R."/>
            <person name="Galagan J."/>
            <person name="Cuomo C.A."/>
            <person name="Dobinson K.F."/>
            <person name="Ma L.-J."/>
        </authorList>
    </citation>
    <scope>NUCLEOTIDE SEQUENCE [LARGE SCALE GENOMIC DNA]</scope>
    <source>
        <strain evidence="3">VaMs.102 / ATCC MYA-4576 / FGSC 10136</strain>
    </source>
</reference>
<accession>C9SQG0</accession>
<dbReference type="Proteomes" id="UP000008698">
    <property type="component" value="Unassembled WGS sequence"/>
</dbReference>